<evidence type="ECO:0008006" key="4">
    <source>
        <dbReference type="Google" id="ProtNLM"/>
    </source>
</evidence>
<dbReference type="AlphaFoldDB" id="A0A1G9KS05"/>
<dbReference type="Proteomes" id="UP000198901">
    <property type="component" value="Unassembled WGS sequence"/>
</dbReference>
<reference evidence="2 3" key="1">
    <citation type="submission" date="2016-10" db="EMBL/GenBank/DDBJ databases">
        <authorList>
            <person name="de Groot N.N."/>
        </authorList>
    </citation>
    <scope>NUCLEOTIDE SEQUENCE [LARGE SCALE GENOMIC DNA]</scope>
    <source>
        <strain evidence="2 3">DSM 21668</strain>
    </source>
</reference>
<name>A0A1G9KS05_9BACT</name>
<dbReference type="Pfam" id="PF10677">
    <property type="entry name" value="DUF2490"/>
    <property type="match status" value="1"/>
</dbReference>
<accession>A0A1G9KS05</accession>
<sequence length="237" mass="27894">MKSFFPFLICFCFSFSVFAQEDPKLGSWTILTVQKVANAKGWGGFMELQSRQNQVLNKFFYYELKGGVHYELGKNVTATVAGGRYHTYNLNDLSDLQVGEWRIWEQLVLNQFLDRIKFEHRYRIEQRWLNGDYRNRFRYRLNMLIPLNTRQFKPGTWFISAYDEIFLNNQTPHFERNRFYVGAGYQINNNWTVQAGAIRQYNYLGTGAWNAKNNIVLSAFFKIPGSVDRIVIPSNAD</sequence>
<organism evidence="2 3">
    <name type="scientific">Siphonobacter aquaeclarae</name>
    <dbReference type="NCBI Taxonomy" id="563176"/>
    <lineage>
        <taxon>Bacteria</taxon>
        <taxon>Pseudomonadati</taxon>
        <taxon>Bacteroidota</taxon>
        <taxon>Cytophagia</taxon>
        <taxon>Cytophagales</taxon>
        <taxon>Cytophagaceae</taxon>
        <taxon>Siphonobacter</taxon>
    </lineage>
</organism>
<feature type="chain" id="PRO_5011667187" description="DUF2490 domain-containing protein" evidence="1">
    <location>
        <begin position="20"/>
        <end position="237"/>
    </location>
</feature>
<gene>
    <name evidence="2" type="ORF">SAMN04488090_1107</name>
</gene>
<feature type="signal peptide" evidence="1">
    <location>
        <begin position="1"/>
        <end position="19"/>
    </location>
</feature>
<dbReference type="EMBL" id="FNGS01000002">
    <property type="protein sequence ID" value="SDL52095.1"/>
    <property type="molecule type" value="Genomic_DNA"/>
</dbReference>
<evidence type="ECO:0000313" key="2">
    <source>
        <dbReference type="EMBL" id="SDL52095.1"/>
    </source>
</evidence>
<dbReference type="RefSeq" id="WP_093198817.1">
    <property type="nucleotide sequence ID" value="NZ_FNGS01000002.1"/>
</dbReference>
<keyword evidence="1" id="KW-0732">Signal</keyword>
<proteinExistence type="predicted"/>
<dbReference type="STRING" id="563176.SAMN04488090_1107"/>
<evidence type="ECO:0000256" key="1">
    <source>
        <dbReference type="SAM" id="SignalP"/>
    </source>
</evidence>
<dbReference type="OrthoDB" id="1118734at2"/>
<evidence type="ECO:0000313" key="3">
    <source>
        <dbReference type="Proteomes" id="UP000198901"/>
    </source>
</evidence>
<protein>
    <recommendedName>
        <fullName evidence="4">DUF2490 domain-containing protein</fullName>
    </recommendedName>
</protein>
<keyword evidence="3" id="KW-1185">Reference proteome</keyword>
<dbReference type="InterPro" id="IPR019619">
    <property type="entry name" value="DUF2490"/>
</dbReference>